<dbReference type="CDD" id="cd12148">
    <property type="entry name" value="fungal_TF_MHR"/>
    <property type="match status" value="1"/>
</dbReference>
<comment type="caution">
    <text evidence="9">The sequence shown here is derived from an EMBL/GenBank/DDBJ whole genome shotgun (WGS) entry which is preliminary data.</text>
</comment>
<dbReference type="PANTHER" id="PTHR31313:SF77">
    <property type="entry name" value="ZN(II)2CYS6 TRANSCRIPTION FACTOR (EUROFUNG)"/>
    <property type="match status" value="1"/>
</dbReference>
<keyword evidence="10" id="KW-1185">Reference proteome</keyword>
<reference evidence="9" key="1">
    <citation type="submission" date="2022-11" db="EMBL/GenBank/DDBJ databases">
        <authorList>
            <person name="Scott C."/>
            <person name="Bruce N."/>
        </authorList>
    </citation>
    <scope>NUCLEOTIDE SEQUENCE</scope>
</reference>
<evidence type="ECO:0000256" key="1">
    <source>
        <dbReference type="ARBA" id="ARBA00022723"/>
    </source>
</evidence>
<dbReference type="Pfam" id="PF04082">
    <property type="entry name" value="Fungal_trans"/>
    <property type="match status" value="1"/>
</dbReference>
<dbReference type="GO" id="GO:0046872">
    <property type="term" value="F:metal ion binding"/>
    <property type="evidence" value="ECO:0007669"/>
    <property type="project" value="UniProtKB-KW"/>
</dbReference>
<evidence type="ECO:0000256" key="5">
    <source>
        <dbReference type="ARBA" id="ARBA00023163"/>
    </source>
</evidence>
<organism evidence="9 10">
    <name type="scientific">Parascedosporium putredinis</name>
    <dbReference type="NCBI Taxonomy" id="1442378"/>
    <lineage>
        <taxon>Eukaryota</taxon>
        <taxon>Fungi</taxon>
        <taxon>Dikarya</taxon>
        <taxon>Ascomycota</taxon>
        <taxon>Pezizomycotina</taxon>
        <taxon>Sordariomycetes</taxon>
        <taxon>Hypocreomycetidae</taxon>
        <taxon>Microascales</taxon>
        <taxon>Microascaceae</taxon>
        <taxon>Parascedosporium</taxon>
    </lineage>
</organism>
<dbReference type="OrthoDB" id="2154091at2759"/>
<protein>
    <recommendedName>
        <fullName evidence="8">Xylanolytic transcriptional activator regulatory domain-containing protein</fullName>
    </recommendedName>
</protein>
<keyword evidence="3" id="KW-0805">Transcription regulation</keyword>
<dbReference type="PANTHER" id="PTHR31313">
    <property type="entry name" value="TY1 ENHANCER ACTIVATOR"/>
    <property type="match status" value="1"/>
</dbReference>
<evidence type="ECO:0000313" key="10">
    <source>
        <dbReference type="Proteomes" id="UP000838763"/>
    </source>
</evidence>
<dbReference type="InterPro" id="IPR007219">
    <property type="entry name" value="XnlR_reg_dom"/>
</dbReference>
<evidence type="ECO:0000256" key="6">
    <source>
        <dbReference type="ARBA" id="ARBA00023242"/>
    </source>
</evidence>
<keyword evidence="5" id="KW-0804">Transcription</keyword>
<keyword evidence="1" id="KW-0479">Metal-binding</keyword>
<dbReference type="InterPro" id="IPR051615">
    <property type="entry name" value="Transcr_Regulatory_Elem"/>
</dbReference>
<name>A0A9P1GX92_9PEZI</name>
<dbReference type="Proteomes" id="UP000838763">
    <property type="component" value="Unassembled WGS sequence"/>
</dbReference>
<keyword evidence="4" id="KW-0238">DNA-binding</keyword>
<dbReference type="EMBL" id="CALLCH030000003">
    <property type="protein sequence ID" value="CAI4211998.1"/>
    <property type="molecule type" value="Genomic_DNA"/>
</dbReference>
<evidence type="ECO:0000259" key="8">
    <source>
        <dbReference type="Pfam" id="PF04082"/>
    </source>
</evidence>
<sequence length="457" mass="48672">MQLAEESGLADDASSEDEHGPGVDADGPQDADMGDSGVRGPGPAVPAPAATLGDTVAAVGAPHHGMSPDFPIHSPQSTPGSAYPDVSRLSNSASSSGAFQVTPDGRRSYFGPTSYVHLARSSSTLWNRHAKQQGSSPAPGASRLLVPQEKQELENNLVDCFFTWDNIFLDAFDEGIYRRDKARYEAGQECFLYSPTLGYAILAVGQLYASDSDWMADDLSQNFGSRARGLVTAELDAPSVSTVMALIILCSLSAAEALDDQGWFYSGTALRLITALGLDQQGSLFHPAEDLATLQLLQRSIVVGATCLDTLARLVWKGSRLDVKFSDPSDHASSLLTQLSGGSGDLDGILAALQRLRALPPHLFPQACIESANEISRLQHVFRQTYGLGRLHPLSTHPMLAASLVSVQSFADAPAQSREARQARQNVLRSIQVFGEVAETLNVGARALDIVMAAQRG</sequence>
<feature type="domain" description="Xylanolytic transcriptional activator regulatory" evidence="8">
    <location>
        <begin position="191"/>
        <end position="286"/>
    </location>
</feature>
<evidence type="ECO:0000313" key="9">
    <source>
        <dbReference type="EMBL" id="CAI4211998.1"/>
    </source>
</evidence>
<keyword evidence="2" id="KW-0862">Zinc</keyword>
<feature type="region of interest" description="Disordered" evidence="7">
    <location>
        <begin position="1"/>
        <end position="103"/>
    </location>
</feature>
<accession>A0A9P1GX92</accession>
<evidence type="ECO:0000256" key="4">
    <source>
        <dbReference type="ARBA" id="ARBA00023125"/>
    </source>
</evidence>
<evidence type="ECO:0000256" key="7">
    <source>
        <dbReference type="SAM" id="MobiDB-lite"/>
    </source>
</evidence>
<evidence type="ECO:0000256" key="3">
    <source>
        <dbReference type="ARBA" id="ARBA00023015"/>
    </source>
</evidence>
<dbReference type="AlphaFoldDB" id="A0A9P1GX92"/>
<evidence type="ECO:0000256" key="2">
    <source>
        <dbReference type="ARBA" id="ARBA00022833"/>
    </source>
</evidence>
<keyword evidence="6" id="KW-0539">Nucleus</keyword>
<gene>
    <name evidence="9" type="ORF">PPNO1_LOCUS1767</name>
</gene>
<dbReference type="GO" id="GO:0003677">
    <property type="term" value="F:DNA binding"/>
    <property type="evidence" value="ECO:0007669"/>
    <property type="project" value="UniProtKB-KW"/>
</dbReference>
<feature type="compositionally biased region" description="Low complexity" evidence="7">
    <location>
        <begin position="87"/>
        <end position="96"/>
    </location>
</feature>
<proteinExistence type="predicted"/>